<protein>
    <recommendedName>
        <fullName evidence="6">Methylamine utilisation protein MauE domain-containing protein</fullName>
    </recommendedName>
</protein>
<dbReference type="RefSeq" id="WP_307362459.1">
    <property type="nucleotide sequence ID" value="NZ_JAUSXK010000001.1"/>
</dbReference>
<evidence type="ECO:0000256" key="2">
    <source>
        <dbReference type="ARBA" id="ARBA00022692"/>
    </source>
</evidence>
<feature type="transmembrane region" description="Helical" evidence="5">
    <location>
        <begin position="77"/>
        <end position="98"/>
    </location>
</feature>
<evidence type="ECO:0000256" key="1">
    <source>
        <dbReference type="ARBA" id="ARBA00004141"/>
    </source>
</evidence>
<evidence type="ECO:0000313" key="7">
    <source>
        <dbReference type="EMBL" id="MDQ0644584.1"/>
    </source>
</evidence>
<keyword evidence="4 5" id="KW-0472">Membrane</keyword>
<reference evidence="7 8" key="1">
    <citation type="submission" date="2023-07" db="EMBL/GenBank/DDBJ databases">
        <title>Comparative genomics of wheat-associated soil bacteria to identify genetic determinants of phenazine resistance.</title>
        <authorList>
            <person name="Mouncey N."/>
        </authorList>
    </citation>
    <scope>NUCLEOTIDE SEQUENCE [LARGE SCALE GENOMIC DNA]</scope>
    <source>
        <strain evidence="7 8">W2I7</strain>
    </source>
</reference>
<organism evidence="7 8">
    <name type="scientific">Microbacterium murale</name>
    <dbReference type="NCBI Taxonomy" id="1081040"/>
    <lineage>
        <taxon>Bacteria</taxon>
        <taxon>Bacillati</taxon>
        <taxon>Actinomycetota</taxon>
        <taxon>Actinomycetes</taxon>
        <taxon>Micrococcales</taxon>
        <taxon>Microbacteriaceae</taxon>
        <taxon>Microbacterium</taxon>
    </lineage>
</organism>
<dbReference type="Pfam" id="PF07291">
    <property type="entry name" value="MauE"/>
    <property type="match status" value="1"/>
</dbReference>
<keyword evidence="2 5" id="KW-0812">Transmembrane</keyword>
<evidence type="ECO:0000313" key="8">
    <source>
        <dbReference type="Proteomes" id="UP001239085"/>
    </source>
</evidence>
<comment type="caution">
    <text evidence="7">The sequence shown here is derived from an EMBL/GenBank/DDBJ whole genome shotgun (WGS) entry which is preliminary data.</text>
</comment>
<keyword evidence="3 5" id="KW-1133">Transmembrane helix</keyword>
<sequence length="341" mass="35726">MITDPVEFILMFSTGFVALVLLISGAAKIANSADVLASMSALRVPVFARRRWIAAAVPAWEICLGLALLLAPGWMRVTAAVLAACTFVVFTLFIAGVLSRGEEVDCGCFGPLAINDRVTAWTIARNILLIMLSVAIAVTVSNGSSFVLEFFGADIVSLLAVALAWALVVAVLLLTALLHARRSQRDTIANEDSLPLSAVAEVGVRIPDAELVSSENVTIPLHALGSGSPVLLVFLSAECSSCAVIARRLDEWQKAIRPVTLRVATSSRPDVLRERMPDALPFAYFGSLSAKRALGVQGSAAAVLLGGSTHPLVASPVVRGEAEIDALVNGILDAQSASTAS</sequence>
<dbReference type="InterPro" id="IPR009908">
    <property type="entry name" value="Methylamine_util_MauE"/>
</dbReference>
<accession>A0ABU0PB57</accession>
<dbReference type="InterPro" id="IPR036249">
    <property type="entry name" value="Thioredoxin-like_sf"/>
</dbReference>
<evidence type="ECO:0000256" key="3">
    <source>
        <dbReference type="ARBA" id="ARBA00022989"/>
    </source>
</evidence>
<proteinExistence type="predicted"/>
<dbReference type="EMBL" id="JAUSXK010000001">
    <property type="protein sequence ID" value="MDQ0644584.1"/>
    <property type="molecule type" value="Genomic_DNA"/>
</dbReference>
<dbReference type="Proteomes" id="UP001239085">
    <property type="component" value="Unassembled WGS sequence"/>
</dbReference>
<evidence type="ECO:0000256" key="5">
    <source>
        <dbReference type="SAM" id="Phobius"/>
    </source>
</evidence>
<feature type="domain" description="Methylamine utilisation protein MauE" evidence="6">
    <location>
        <begin position="8"/>
        <end position="137"/>
    </location>
</feature>
<gene>
    <name evidence="7" type="ORF">QFZ46_002744</name>
</gene>
<keyword evidence="8" id="KW-1185">Reference proteome</keyword>
<evidence type="ECO:0000259" key="6">
    <source>
        <dbReference type="Pfam" id="PF07291"/>
    </source>
</evidence>
<feature type="transmembrane region" description="Helical" evidence="5">
    <location>
        <begin position="155"/>
        <end position="178"/>
    </location>
</feature>
<dbReference type="SUPFAM" id="SSF52833">
    <property type="entry name" value="Thioredoxin-like"/>
    <property type="match status" value="1"/>
</dbReference>
<comment type="subcellular location">
    <subcellularLocation>
        <location evidence="1">Membrane</location>
        <topology evidence="1">Multi-pass membrane protein</topology>
    </subcellularLocation>
</comment>
<feature type="transmembrane region" description="Helical" evidence="5">
    <location>
        <begin position="52"/>
        <end position="71"/>
    </location>
</feature>
<feature type="transmembrane region" description="Helical" evidence="5">
    <location>
        <begin position="6"/>
        <end position="31"/>
    </location>
</feature>
<feature type="transmembrane region" description="Helical" evidence="5">
    <location>
        <begin position="118"/>
        <end position="140"/>
    </location>
</feature>
<name>A0ABU0PB57_9MICO</name>
<evidence type="ECO:0000256" key="4">
    <source>
        <dbReference type="ARBA" id="ARBA00023136"/>
    </source>
</evidence>